<gene>
    <name evidence="2" type="ordered locus">Cphamn1_1743</name>
</gene>
<proteinExistence type="predicted"/>
<dbReference type="STRING" id="331678.Cphamn1_1743"/>
<dbReference type="EMBL" id="CP001101">
    <property type="protein sequence ID" value="ACE04661.1"/>
    <property type="molecule type" value="Genomic_DNA"/>
</dbReference>
<feature type="compositionally biased region" description="Polar residues" evidence="1">
    <location>
        <begin position="1"/>
        <end position="13"/>
    </location>
</feature>
<evidence type="ECO:0000256" key="1">
    <source>
        <dbReference type="SAM" id="MobiDB-lite"/>
    </source>
</evidence>
<protein>
    <submittedName>
        <fullName evidence="2">Uncharacterized protein</fullName>
    </submittedName>
</protein>
<evidence type="ECO:0000313" key="2">
    <source>
        <dbReference type="EMBL" id="ACE04661.1"/>
    </source>
</evidence>
<reference evidence="2" key="1">
    <citation type="submission" date="2008-06" db="EMBL/GenBank/DDBJ databases">
        <title>Complete sequence of Chlorobium phaeobacteroides BS1.</title>
        <authorList>
            <consortium name="US DOE Joint Genome Institute"/>
            <person name="Lucas S."/>
            <person name="Copeland A."/>
            <person name="Lapidus A."/>
            <person name="Glavina del Rio T."/>
            <person name="Dalin E."/>
            <person name="Tice H."/>
            <person name="Bruce D."/>
            <person name="Goodwin L."/>
            <person name="Pitluck S."/>
            <person name="Schmutz J."/>
            <person name="Larimer F."/>
            <person name="Land M."/>
            <person name="Hauser L."/>
            <person name="Kyrpides N."/>
            <person name="Ovchinnikova G."/>
            <person name="Li T."/>
            <person name="Liu Z."/>
            <person name="Zhao F."/>
            <person name="Overmann J."/>
            <person name="Bryant D.A."/>
            <person name="Richardson P."/>
        </authorList>
    </citation>
    <scope>NUCLEOTIDE SEQUENCE [LARGE SCALE GENOMIC DNA]</scope>
    <source>
        <strain evidence="2">BS1</strain>
    </source>
</reference>
<dbReference type="HOGENOM" id="CLU_3041715_0_0_10"/>
<organism evidence="2">
    <name type="scientific">Chlorobium phaeobacteroides (strain BS1)</name>
    <dbReference type="NCBI Taxonomy" id="331678"/>
    <lineage>
        <taxon>Bacteria</taxon>
        <taxon>Pseudomonadati</taxon>
        <taxon>Chlorobiota</taxon>
        <taxon>Chlorobiia</taxon>
        <taxon>Chlorobiales</taxon>
        <taxon>Chlorobiaceae</taxon>
        <taxon>Chlorobium/Pelodictyon group</taxon>
        <taxon>Chlorobium</taxon>
    </lineage>
</organism>
<accession>B3EKX5</accession>
<dbReference type="AlphaFoldDB" id="B3EKX5"/>
<sequence>MDNTGNVAENSQYDIDPEMLADPDLEKTPRGGSTIARMILRISMLISPSVRDAP</sequence>
<name>B3EKX5_CHLPB</name>
<dbReference type="KEGG" id="cpb:Cphamn1_1743"/>
<feature type="region of interest" description="Disordered" evidence="1">
    <location>
        <begin position="1"/>
        <end position="30"/>
    </location>
</feature>